<evidence type="ECO:0000313" key="6">
    <source>
        <dbReference type="Proteomes" id="UP000431533"/>
    </source>
</evidence>
<comment type="function">
    <text evidence="3">Essential component of the cytosolic iron-sulfur (Fe/S) protein assembly machinery. Required for the maturation of extramitochondrial Fe/S proteins.</text>
</comment>
<feature type="repeat" description="WD" evidence="4">
    <location>
        <begin position="179"/>
        <end position="214"/>
    </location>
</feature>
<protein>
    <recommendedName>
        <fullName evidence="3">Probable cytosolic iron-sulfur protein assembly protein 1</fullName>
    </recommendedName>
</protein>
<dbReference type="SUPFAM" id="SSF50978">
    <property type="entry name" value="WD40 repeat-like"/>
    <property type="match status" value="1"/>
</dbReference>
<feature type="repeat" description="WD" evidence="4">
    <location>
        <begin position="131"/>
        <end position="163"/>
    </location>
</feature>
<dbReference type="SMART" id="SM00320">
    <property type="entry name" value="WD40"/>
    <property type="match status" value="7"/>
</dbReference>
<keyword evidence="1 4" id="KW-0853">WD repeat</keyword>
<dbReference type="OrthoDB" id="284782at2759"/>
<dbReference type="PANTHER" id="PTHR19920:SF0">
    <property type="entry name" value="CYTOSOLIC IRON-SULFUR PROTEIN ASSEMBLY PROTEIN CIAO1-RELATED"/>
    <property type="match status" value="1"/>
</dbReference>
<keyword evidence="6" id="KW-1185">Reference proteome</keyword>
<name>A0A8H8TY28_9HELO</name>
<dbReference type="EMBL" id="QGMH01000064">
    <property type="protein sequence ID" value="TVY26694.1"/>
    <property type="molecule type" value="Genomic_DNA"/>
</dbReference>
<proteinExistence type="inferred from homology"/>
<dbReference type="Proteomes" id="UP000431533">
    <property type="component" value="Unassembled WGS sequence"/>
</dbReference>
<evidence type="ECO:0000256" key="3">
    <source>
        <dbReference type="HAMAP-Rule" id="MF_03037"/>
    </source>
</evidence>
<reference evidence="5 6" key="1">
    <citation type="submission" date="2018-05" db="EMBL/GenBank/DDBJ databases">
        <title>Genome sequencing and assembly of the regulated plant pathogen Lachnellula willkommii and related sister species for the development of diagnostic species identification markers.</title>
        <authorList>
            <person name="Giroux E."/>
            <person name="Bilodeau G."/>
        </authorList>
    </citation>
    <scope>NUCLEOTIDE SEQUENCE [LARGE SCALE GENOMIC DNA]</scope>
    <source>
        <strain evidence="5 6">CBS 185.66</strain>
    </source>
</reference>
<dbReference type="HAMAP" id="MF_03037">
    <property type="entry name" value="ciao1"/>
    <property type="match status" value="1"/>
</dbReference>
<dbReference type="Gene3D" id="2.130.10.10">
    <property type="entry name" value="YVTN repeat-like/Quinoprotein amine dehydrogenase"/>
    <property type="match status" value="1"/>
</dbReference>
<evidence type="ECO:0000313" key="5">
    <source>
        <dbReference type="EMBL" id="TVY26694.1"/>
    </source>
</evidence>
<dbReference type="InterPro" id="IPR001680">
    <property type="entry name" value="WD40_rpt"/>
</dbReference>
<dbReference type="InterPro" id="IPR028608">
    <property type="entry name" value="CIAO1/Cia1"/>
</dbReference>
<gene>
    <name evidence="5" type="primary">cia1</name>
    <name evidence="3" type="synonym">CIA1</name>
    <name evidence="5" type="ORF">LHYA1_G004145</name>
</gene>
<accession>A0A8H8TY28</accession>
<comment type="caution">
    <text evidence="5">The sequence shown here is derived from an EMBL/GenBank/DDBJ whole genome shotgun (WGS) entry which is preliminary data.</text>
</comment>
<dbReference type="InterPro" id="IPR036322">
    <property type="entry name" value="WD40_repeat_dom_sf"/>
</dbReference>
<dbReference type="PROSITE" id="PS50294">
    <property type="entry name" value="WD_REPEATS_REGION"/>
    <property type="match status" value="2"/>
</dbReference>
<dbReference type="GO" id="GO:0097361">
    <property type="term" value="C:cytosolic [4Fe-4S] assembly targeting complex"/>
    <property type="evidence" value="ECO:0007669"/>
    <property type="project" value="InterPro"/>
</dbReference>
<keyword evidence="2" id="KW-0677">Repeat</keyword>
<evidence type="ECO:0000256" key="4">
    <source>
        <dbReference type="PROSITE-ProRule" id="PRU00221"/>
    </source>
</evidence>
<dbReference type="InterPro" id="IPR015943">
    <property type="entry name" value="WD40/YVTN_repeat-like_dom_sf"/>
</dbReference>
<dbReference type="Pfam" id="PF00400">
    <property type="entry name" value="WD40"/>
    <property type="match status" value="5"/>
</dbReference>
<evidence type="ECO:0000256" key="2">
    <source>
        <dbReference type="ARBA" id="ARBA00022737"/>
    </source>
</evidence>
<dbReference type="GeneID" id="41984343"/>
<comment type="similarity">
    <text evidence="3">Belongs to the WD repeat CIA1 family.</text>
</comment>
<dbReference type="PROSITE" id="PS50082">
    <property type="entry name" value="WD_REPEATS_2"/>
    <property type="match status" value="2"/>
</dbReference>
<organism evidence="5 6">
    <name type="scientific">Lachnellula hyalina</name>
    <dbReference type="NCBI Taxonomy" id="1316788"/>
    <lineage>
        <taxon>Eukaryota</taxon>
        <taxon>Fungi</taxon>
        <taxon>Dikarya</taxon>
        <taxon>Ascomycota</taxon>
        <taxon>Pezizomycotina</taxon>
        <taxon>Leotiomycetes</taxon>
        <taxon>Helotiales</taxon>
        <taxon>Lachnaceae</taxon>
        <taxon>Lachnellula</taxon>
    </lineage>
</organism>
<dbReference type="CDD" id="cd00200">
    <property type="entry name" value="WD40"/>
    <property type="match status" value="1"/>
</dbReference>
<dbReference type="PANTHER" id="PTHR19920">
    <property type="entry name" value="WD40 PROTEIN CIAO1"/>
    <property type="match status" value="1"/>
</dbReference>
<dbReference type="AlphaFoldDB" id="A0A8H8TY28"/>
<dbReference type="GO" id="GO:0016226">
    <property type="term" value="P:iron-sulfur cluster assembly"/>
    <property type="evidence" value="ECO:0007669"/>
    <property type="project" value="UniProtKB-UniRule"/>
</dbReference>
<sequence>MTSPTKLRILPLADFKPAASSRAWVSIPNPNNLPLLATATSDKTARVYSLKNFTLHSTLEGGHSRSVRSVAWKPAAGSNGVLSIATGSFDATMGIWRRSEEEASGGGVEVEISELGEEKDEEADWEFAIVLEGHDSEVKNVAYSPSGQWLASCSRDKSVWIWEDIGEEGDDEFETIAVLQEHEADVKFVCWRKDDGNGEVLASASYDETIRFWKGDDEGEWSQIALLKGHEGIVWCLDWEPEVSMKMFAVESDSMNEYIQQTPRLISSSSDCSIRIWSIAPAPPPPNRPSYFNTGIPSTMRPGPTNETWECTATLPKAHDLPIYSIRWSKKSGRVVSTGGDGKIVIYEETKKGRTSVGGEIEREWVIIGSIEGAHGPYEINHVAWCTRFDAGRKEEGEEMVISTGDDGAVRAWAIEDIVEKGDGAVDPDAMNGVLMARGAQVTGVIYRSGTGLKGHQKYQDLNDI</sequence>
<evidence type="ECO:0000256" key="1">
    <source>
        <dbReference type="ARBA" id="ARBA00022574"/>
    </source>
</evidence>
<dbReference type="RefSeq" id="XP_031005482.1">
    <property type="nucleotide sequence ID" value="XM_031149108.1"/>
</dbReference>